<dbReference type="EMBL" id="CP022316">
    <property type="protein sequence ID" value="ASK67084.1"/>
    <property type="molecule type" value="Genomic_DNA"/>
</dbReference>
<dbReference type="GO" id="GO:0004029">
    <property type="term" value="F:aldehyde dehydrogenase (NAD+) activity"/>
    <property type="evidence" value="ECO:0007669"/>
    <property type="project" value="TreeGrafter"/>
</dbReference>
<accession>A0A220UFS9</accession>
<dbReference type="AlphaFoldDB" id="A0A220UFS9"/>
<reference evidence="3" key="1">
    <citation type="submission" date="2017-07" db="EMBL/GenBank/DDBJ databases">
        <title>Brachybacterium sp. VR2415.</title>
        <authorList>
            <person name="Tak E.J."/>
            <person name="Bae J.-W."/>
        </authorList>
    </citation>
    <scope>NUCLEOTIDE SEQUENCE [LARGE SCALE GENOMIC DNA]</scope>
    <source>
        <strain evidence="3">VR2415</strain>
    </source>
</reference>
<dbReference type="KEGG" id="brv:CFK39_06625"/>
<dbReference type="InterPro" id="IPR029903">
    <property type="entry name" value="RmlD-like-bd"/>
</dbReference>
<gene>
    <name evidence="2" type="ORF">CFK39_06625</name>
</gene>
<dbReference type="PANTHER" id="PTHR48079:SF6">
    <property type="entry name" value="NAD(P)-BINDING DOMAIN-CONTAINING PROTEIN-RELATED"/>
    <property type="match status" value="1"/>
</dbReference>
<evidence type="ECO:0000313" key="2">
    <source>
        <dbReference type="EMBL" id="ASK67084.1"/>
    </source>
</evidence>
<proteinExistence type="predicted"/>
<organism evidence="2 3">
    <name type="scientific">Brachybacterium avium</name>
    <dbReference type="NCBI Taxonomy" id="2017485"/>
    <lineage>
        <taxon>Bacteria</taxon>
        <taxon>Bacillati</taxon>
        <taxon>Actinomycetota</taxon>
        <taxon>Actinomycetes</taxon>
        <taxon>Micrococcales</taxon>
        <taxon>Dermabacteraceae</taxon>
        <taxon>Brachybacterium</taxon>
    </lineage>
</organism>
<name>A0A220UFS9_9MICO</name>
<feature type="domain" description="RmlD-like substrate binding" evidence="1">
    <location>
        <begin position="74"/>
        <end position="199"/>
    </location>
</feature>
<dbReference type="Proteomes" id="UP000198398">
    <property type="component" value="Chromosome"/>
</dbReference>
<dbReference type="InterPro" id="IPR051783">
    <property type="entry name" value="NAD(P)-dependent_oxidoreduct"/>
</dbReference>
<protein>
    <submittedName>
        <fullName evidence="2">NAD(P)-dependent oxidoreductase</fullName>
    </submittedName>
</protein>
<sequence>MGCGRLGRRAGAALVGAGGEVHALRRDVSGLPEGFYAVPADLAKRADRMLPEVDAMVITLPPPEAAGGYTTVLRHLAAALPQLPARTVFVSSTRVFEGYAGRADPAPVLTEDDAPQPLGERARSLLDGEQAARDLFGALVVRPAGIYGPGRDRMLRTVREGRPIAHRRRTNRIHEEDLARILVALLEHPDPPTLLHAVDEAPARLGEVVTHIADRLALPVPPTVEPDPGHGTVMSGALRKQLFGRLRHPDFRSGYDAMLADLRR</sequence>
<dbReference type="PANTHER" id="PTHR48079">
    <property type="entry name" value="PROTEIN YEEZ"/>
    <property type="match status" value="1"/>
</dbReference>
<dbReference type="Gene3D" id="3.40.50.720">
    <property type="entry name" value="NAD(P)-binding Rossmann-like Domain"/>
    <property type="match status" value="1"/>
</dbReference>
<dbReference type="SUPFAM" id="SSF51735">
    <property type="entry name" value="NAD(P)-binding Rossmann-fold domains"/>
    <property type="match status" value="1"/>
</dbReference>
<evidence type="ECO:0000259" key="1">
    <source>
        <dbReference type="Pfam" id="PF04321"/>
    </source>
</evidence>
<dbReference type="Pfam" id="PF04321">
    <property type="entry name" value="RmlD_sub_bind"/>
    <property type="match status" value="1"/>
</dbReference>
<dbReference type="GO" id="GO:0005737">
    <property type="term" value="C:cytoplasm"/>
    <property type="evidence" value="ECO:0007669"/>
    <property type="project" value="TreeGrafter"/>
</dbReference>
<evidence type="ECO:0000313" key="3">
    <source>
        <dbReference type="Proteomes" id="UP000198398"/>
    </source>
</evidence>
<dbReference type="OrthoDB" id="9808276at2"/>
<dbReference type="InterPro" id="IPR036291">
    <property type="entry name" value="NAD(P)-bd_dom_sf"/>
</dbReference>
<keyword evidence="3" id="KW-1185">Reference proteome</keyword>